<organism evidence="2 3">
    <name type="scientific">Latimeria chalumnae</name>
    <name type="common">Coelacanth</name>
    <dbReference type="NCBI Taxonomy" id="7897"/>
    <lineage>
        <taxon>Eukaryota</taxon>
        <taxon>Metazoa</taxon>
        <taxon>Chordata</taxon>
        <taxon>Craniata</taxon>
        <taxon>Vertebrata</taxon>
        <taxon>Euteleostomi</taxon>
        <taxon>Coelacanthiformes</taxon>
        <taxon>Coelacanthidae</taxon>
        <taxon>Latimeria</taxon>
    </lineage>
</organism>
<dbReference type="Bgee" id="ENSLACG00000001683">
    <property type="expression patterns" value="Expressed in chordate pharynx and 2 other cell types or tissues"/>
</dbReference>
<dbReference type="PANTHER" id="PTHR14667:SF2">
    <property type="entry name" value="BARDET-BIEDL SYNDROME 10 PROTEIN"/>
    <property type="match status" value="1"/>
</dbReference>
<dbReference type="InterPro" id="IPR042619">
    <property type="entry name" value="BBS10"/>
</dbReference>
<dbReference type="OMA" id="YFFKCMT"/>
<evidence type="ECO:0000313" key="3">
    <source>
        <dbReference type="Proteomes" id="UP000008672"/>
    </source>
</evidence>
<keyword evidence="3" id="KW-1185">Reference proteome</keyword>
<name>H2ZWW4_LATCH</name>
<dbReference type="InterPro" id="IPR002423">
    <property type="entry name" value="Cpn60/GroEL/TCP-1"/>
</dbReference>
<dbReference type="InterPro" id="IPR027409">
    <property type="entry name" value="GroEL-like_apical_dom_sf"/>
</dbReference>
<sequence>TSIFKMQALDIGTLVCITETLESIVCRCFGPNGGQVLFTKATGEILIVRDGKRILESLLLDHPVARMIVECVSAHCSVTGDGAKSFILLLSALLRGFQAVAYKGGGDVAYQSKNQILKQFSYSLLTFHAEVLDQLITQQLNRHFLSVFSINCRQPNPCSDKMESVLDAFFCGKIGDLHRQLFSRMAYSFFNKCVLSWQKKNETLKLICDHFLELHTSVRGLPVACSNVLQGLVLHRDFTVYCPADGNIRIVVVTEAIQPALSSSGSAFVVDSDSQLQASKAWATKRVEEVMTVLHKNKVKLLLSSIKQSDAVIYYAKLMGISLVECLTTEEIFFFCYLTGISPLASSWDVLHMQITDMATATLCKPLLLGPNRYVHLYLSPKWGFKPHCLLFCGPVQGLIEQYVAAFHSAFKMLNQLFGTINSCPGQDGHKVTDKEEWRKKPAADKPRAENSIVVQDQVDKGIMEDSHGPPKILMMNKRLKSSSMPITEKRSTATLTQQQFTSLGSMCQKNSAPDIVVKETCEVLVETLQNSGCGNGGREVEGAMAMSGQQFSSIGYCKEDSHFDVLVETSQGPIQYHSQLLIQEGSVLPAGGAFEFLLHFCLQNYVQQCQNREMKRLCQIVADALLTIPKNISSKKASRHFLQVYTQVMNSLKAYGQLTVPDDCLESVSCKYHLLASVFHCVIKLVVIDSVIGVKRIQNTREEDSEDCLQEEI</sequence>
<dbReference type="GO" id="GO:0005524">
    <property type="term" value="F:ATP binding"/>
    <property type="evidence" value="ECO:0007669"/>
    <property type="project" value="InterPro"/>
</dbReference>
<dbReference type="EMBL" id="AFYH01238254">
    <property type="status" value="NOT_ANNOTATED_CDS"/>
    <property type="molecule type" value="Genomic_DNA"/>
</dbReference>
<dbReference type="Gene3D" id="3.50.7.10">
    <property type="entry name" value="GroEL"/>
    <property type="match status" value="1"/>
</dbReference>
<evidence type="ECO:0000313" key="2">
    <source>
        <dbReference type="Ensembl" id="ENSLACP00000001885.1"/>
    </source>
</evidence>
<feature type="region of interest" description="Disordered" evidence="1">
    <location>
        <begin position="429"/>
        <end position="449"/>
    </location>
</feature>
<dbReference type="Proteomes" id="UP000008672">
    <property type="component" value="Unassembled WGS sequence"/>
</dbReference>
<dbReference type="AlphaFoldDB" id="H2ZWW4"/>
<proteinExistence type="predicted"/>
<dbReference type="Gene3D" id="1.10.560.10">
    <property type="entry name" value="GroEL-like equatorial domain"/>
    <property type="match status" value="2"/>
</dbReference>
<reference evidence="3" key="1">
    <citation type="submission" date="2011-08" db="EMBL/GenBank/DDBJ databases">
        <title>The draft genome of Latimeria chalumnae.</title>
        <authorList>
            <person name="Di Palma F."/>
            <person name="Alfoldi J."/>
            <person name="Johnson J."/>
            <person name="Berlin A."/>
            <person name="Gnerre S."/>
            <person name="Jaffe D."/>
            <person name="MacCallum I."/>
            <person name="Young S."/>
            <person name="Walker B.J."/>
            <person name="Lander E."/>
            <person name="Lindblad-Toh K."/>
        </authorList>
    </citation>
    <scope>NUCLEOTIDE SEQUENCE [LARGE SCALE GENOMIC DNA]</scope>
    <source>
        <strain evidence="3">Wild caught</strain>
    </source>
</reference>
<dbReference type="FunCoup" id="H2ZWW4">
    <property type="interactions" value="397"/>
</dbReference>
<dbReference type="SUPFAM" id="SSF48592">
    <property type="entry name" value="GroEL equatorial domain-like"/>
    <property type="match status" value="1"/>
</dbReference>
<dbReference type="eggNOG" id="KOG0358">
    <property type="taxonomic scope" value="Eukaryota"/>
</dbReference>
<reference evidence="2" key="2">
    <citation type="submission" date="2025-08" db="UniProtKB">
        <authorList>
            <consortium name="Ensembl"/>
        </authorList>
    </citation>
    <scope>IDENTIFICATION</scope>
</reference>
<protein>
    <submittedName>
        <fullName evidence="2">Bardet-Biedl syndrome 10</fullName>
    </submittedName>
</protein>
<dbReference type="GeneTree" id="ENSGT00390000002417"/>
<evidence type="ECO:0000256" key="1">
    <source>
        <dbReference type="SAM" id="MobiDB-lite"/>
    </source>
</evidence>
<reference evidence="2" key="3">
    <citation type="submission" date="2025-09" db="UniProtKB">
        <authorList>
            <consortium name="Ensembl"/>
        </authorList>
    </citation>
    <scope>IDENTIFICATION</scope>
</reference>
<dbReference type="Ensembl" id="ENSLACT00000001898.1">
    <property type="protein sequence ID" value="ENSLACP00000001885.1"/>
    <property type="gene ID" value="ENSLACG00000001683.1"/>
</dbReference>
<dbReference type="eggNOG" id="KOG0360">
    <property type="taxonomic scope" value="Eukaryota"/>
</dbReference>
<dbReference type="InParanoid" id="H2ZWW4"/>
<accession>H2ZWW4</accession>
<dbReference type="InterPro" id="IPR027413">
    <property type="entry name" value="GROEL-like_equatorial_sf"/>
</dbReference>
<dbReference type="SUPFAM" id="SSF52029">
    <property type="entry name" value="GroEL apical domain-like"/>
    <property type="match status" value="1"/>
</dbReference>
<dbReference type="EMBL" id="AFYH01238253">
    <property type="status" value="NOT_ANNOTATED_CDS"/>
    <property type="molecule type" value="Genomic_DNA"/>
</dbReference>
<dbReference type="HOGENOM" id="CLU_028678_0_0_1"/>
<dbReference type="GO" id="GO:0051131">
    <property type="term" value="P:chaperone-mediated protein complex assembly"/>
    <property type="evidence" value="ECO:0007669"/>
    <property type="project" value="InterPro"/>
</dbReference>
<dbReference type="PANTHER" id="PTHR14667">
    <property type="entry name" value="BARDET-BIEDL SYNDROME 10 PROTEIN"/>
    <property type="match status" value="1"/>
</dbReference>
<gene>
    <name evidence="2" type="primary">BBS10</name>
</gene>
<dbReference type="Pfam" id="PF00118">
    <property type="entry name" value="Cpn60_TCP1"/>
    <property type="match status" value="1"/>
</dbReference>
<dbReference type="STRING" id="7897.ENSLACP00000001885"/>